<reference evidence="1" key="1">
    <citation type="submission" date="2024-04" db="UniProtKB">
        <authorList>
            <consortium name="EnsemblMetazoa"/>
        </authorList>
    </citation>
    <scope>IDENTIFICATION</scope>
    <source>
        <strain evidence="1">EBRO</strain>
    </source>
</reference>
<sequence length="164" mass="18124">MDQLPTRGLLPFRSKSNFRAQHLTSSAGQFLGYDRRFDCFSLYRACTKISPFSLLHCPLLLVAAACAAVLLLPNLHSSVAPSLLLGWHGGRSERGQLLTRARTRAVAKNHYCVRRCVKGHGGQELECKNTQNFLFSTSTISKRWCSPVGKCTQLSPTIALDESS</sequence>
<keyword evidence="2" id="KW-1185">Reference proteome</keyword>
<organism evidence="1 2">
    <name type="scientific">Anopheles atroparvus</name>
    <name type="common">European mosquito</name>
    <dbReference type="NCBI Taxonomy" id="41427"/>
    <lineage>
        <taxon>Eukaryota</taxon>
        <taxon>Metazoa</taxon>
        <taxon>Ecdysozoa</taxon>
        <taxon>Arthropoda</taxon>
        <taxon>Hexapoda</taxon>
        <taxon>Insecta</taxon>
        <taxon>Pterygota</taxon>
        <taxon>Neoptera</taxon>
        <taxon>Endopterygota</taxon>
        <taxon>Diptera</taxon>
        <taxon>Nematocera</taxon>
        <taxon>Culicoidea</taxon>
        <taxon>Culicidae</taxon>
        <taxon>Anophelinae</taxon>
        <taxon>Anopheles</taxon>
    </lineage>
</organism>
<dbReference type="Proteomes" id="UP000075880">
    <property type="component" value="Unassembled WGS sequence"/>
</dbReference>
<name>A0AAG5DV12_ANOAO</name>
<protein>
    <submittedName>
        <fullName evidence="1">Uncharacterized protein</fullName>
    </submittedName>
</protein>
<proteinExistence type="predicted"/>
<dbReference type="AlphaFoldDB" id="A0AAG5DV12"/>
<evidence type="ECO:0000313" key="2">
    <source>
        <dbReference type="Proteomes" id="UP000075880"/>
    </source>
</evidence>
<evidence type="ECO:0000313" key="1">
    <source>
        <dbReference type="EnsemblMetazoa" id="ENSAATROPP015252"/>
    </source>
</evidence>
<dbReference type="EnsemblMetazoa" id="ENSAATROPT017281">
    <property type="protein sequence ID" value="ENSAATROPP015252"/>
    <property type="gene ID" value="ENSAATROPG014139"/>
</dbReference>
<accession>A0AAG5DV12</accession>